<reference evidence="1" key="1">
    <citation type="submission" date="2019-10" db="EMBL/GenBank/DDBJ databases">
        <authorList>
            <consortium name="DOE Joint Genome Institute"/>
            <person name="Kuo A."/>
            <person name="Miyauchi S."/>
            <person name="Kiss E."/>
            <person name="Drula E."/>
            <person name="Kohler A."/>
            <person name="Sanchez-Garcia M."/>
            <person name="Andreopoulos B."/>
            <person name="Barry K.W."/>
            <person name="Bonito G."/>
            <person name="Buee M."/>
            <person name="Carver A."/>
            <person name="Chen C."/>
            <person name="Cichocki N."/>
            <person name="Clum A."/>
            <person name="Culley D."/>
            <person name="Crous P.W."/>
            <person name="Fauchery L."/>
            <person name="Girlanda M."/>
            <person name="Hayes R."/>
            <person name="Keri Z."/>
            <person name="LaButti K."/>
            <person name="Lipzen A."/>
            <person name="Lombard V."/>
            <person name="Magnuson J."/>
            <person name="Maillard F."/>
            <person name="Morin E."/>
            <person name="Murat C."/>
            <person name="Nolan M."/>
            <person name="Ohm R."/>
            <person name="Pangilinan J."/>
            <person name="Pereira M."/>
            <person name="Perotto S."/>
            <person name="Peter M."/>
            <person name="Riley R."/>
            <person name="Sitrit Y."/>
            <person name="Stielow B."/>
            <person name="Szollosi G."/>
            <person name="Zifcakova L."/>
            <person name="Stursova M."/>
            <person name="Spatafora J.W."/>
            <person name="Tedersoo L."/>
            <person name="Vaario L.-M."/>
            <person name="Yamada A."/>
            <person name="Yan M."/>
            <person name="Wang P."/>
            <person name="Xu J."/>
            <person name="Bruns T."/>
            <person name="Baldrian P."/>
            <person name="Vilgalys R."/>
            <person name="Henrissat B."/>
            <person name="Grigoriev I.V."/>
            <person name="Hibbett D."/>
            <person name="Nagy L.G."/>
            <person name="Martin F.M."/>
        </authorList>
    </citation>
    <scope>NUCLEOTIDE SEQUENCE</scope>
    <source>
        <strain evidence="1">BED1</strain>
    </source>
</reference>
<dbReference type="AlphaFoldDB" id="A0AAD4BQC0"/>
<keyword evidence="2" id="KW-1185">Reference proteome</keyword>
<organism evidence="1 2">
    <name type="scientific">Boletus edulis BED1</name>
    <dbReference type="NCBI Taxonomy" id="1328754"/>
    <lineage>
        <taxon>Eukaryota</taxon>
        <taxon>Fungi</taxon>
        <taxon>Dikarya</taxon>
        <taxon>Basidiomycota</taxon>
        <taxon>Agaricomycotina</taxon>
        <taxon>Agaricomycetes</taxon>
        <taxon>Agaricomycetidae</taxon>
        <taxon>Boletales</taxon>
        <taxon>Boletineae</taxon>
        <taxon>Boletaceae</taxon>
        <taxon>Boletoideae</taxon>
        <taxon>Boletus</taxon>
    </lineage>
</organism>
<sequence>MYIYRRAWLSNFEEPSYTRLHTVTLLVYSTRTSINEKIRILHDFFNELLFRPLGCRGGRRGDDSDGLANPVLEVVVVSHQPQSCPAVLDSRVRLGGVINQGLRMTGPHVESLEDGAQDTEMIGYENCTQVWSNKPSYRSTVKADPFPGQNISSGFALSTPVASAS</sequence>
<dbReference type="EMBL" id="WHUW01000021">
    <property type="protein sequence ID" value="KAF8436511.1"/>
    <property type="molecule type" value="Genomic_DNA"/>
</dbReference>
<name>A0AAD4BQC0_BOLED</name>
<protein>
    <submittedName>
        <fullName evidence="1">Uncharacterized protein</fullName>
    </submittedName>
</protein>
<proteinExistence type="predicted"/>
<evidence type="ECO:0000313" key="2">
    <source>
        <dbReference type="Proteomes" id="UP001194468"/>
    </source>
</evidence>
<dbReference type="Proteomes" id="UP001194468">
    <property type="component" value="Unassembled WGS sequence"/>
</dbReference>
<reference evidence="1" key="2">
    <citation type="journal article" date="2020" name="Nat. Commun.">
        <title>Large-scale genome sequencing of mycorrhizal fungi provides insights into the early evolution of symbiotic traits.</title>
        <authorList>
            <person name="Miyauchi S."/>
            <person name="Kiss E."/>
            <person name="Kuo A."/>
            <person name="Drula E."/>
            <person name="Kohler A."/>
            <person name="Sanchez-Garcia M."/>
            <person name="Morin E."/>
            <person name="Andreopoulos B."/>
            <person name="Barry K.W."/>
            <person name="Bonito G."/>
            <person name="Buee M."/>
            <person name="Carver A."/>
            <person name="Chen C."/>
            <person name="Cichocki N."/>
            <person name="Clum A."/>
            <person name="Culley D."/>
            <person name="Crous P.W."/>
            <person name="Fauchery L."/>
            <person name="Girlanda M."/>
            <person name="Hayes R.D."/>
            <person name="Keri Z."/>
            <person name="LaButti K."/>
            <person name="Lipzen A."/>
            <person name="Lombard V."/>
            <person name="Magnuson J."/>
            <person name="Maillard F."/>
            <person name="Murat C."/>
            <person name="Nolan M."/>
            <person name="Ohm R.A."/>
            <person name="Pangilinan J."/>
            <person name="Pereira M.F."/>
            <person name="Perotto S."/>
            <person name="Peter M."/>
            <person name="Pfister S."/>
            <person name="Riley R."/>
            <person name="Sitrit Y."/>
            <person name="Stielow J.B."/>
            <person name="Szollosi G."/>
            <person name="Zifcakova L."/>
            <person name="Stursova M."/>
            <person name="Spatafora J.W."/>
            <person name="Tedersoo L."/>
            <person name="Vaario L.M."/>
            <person name="Yamada A."/>
            <person name="Yan M."/>
            <person name="Wang P."/>
            <person name="Xu J."/>
            <person name="Bruns T."/>
            <person name="Baldrian P."/>
            <person name="Vilgalys R."/>
            <person name="Dunand C."/>
            <person name="Henrissat B."/>
            <person name="Grigoriev I.V."/>
            <person name="Hibbett D."/>
            <person name="Nagy L.G."/>
            <person name="Martin F.M."/>
        </authorList>
    </citation>
    <scope>NUCLEOTIDE SEQUENCE</scope>
    <source>
        <strain evidence="1">BED1</strain>
    </source>
</reference>
<accession>A0AAD4BQC0</accession>
<evidence type="ECO:0000313" key="1">
    <source>
        <dbReference type="EMBL" id="KAF8436511.1"/>
    </source>
</evidence>
<comment type="caution">
    <text evidence="1">The sequence shown here is derived from an EMBL/GenBank/DDBJ whole genome shotgun (WGS) entry which is preliminary data.</text>
</comment>
<gene>
    <name evidence="1" type="ORF">L210DRAFT_3505723</name>
</gene>